<keyword evidence="2" id="KW-1133">Transmembrane helix</keyword>
<feature type="transmembrane region" description="Helical" evidence="2">
    <location>
        <begin position="78"/>
        <end position="105"/>
    </location>
</feature>
<dbReference type="EMBL" id="FP929138">
    <property type="protein sequence ID" value="CBY00572.1"/>
    <property type="molecule type" value="Genomic_DNA"/>
</dbReference>
<evidence type="ECO:0000256" key="1">
    <source>
        <dbReference type="SAM" id="MobiDB-lite"/>
    </source>
</evidence>
<dbReference type="VEuPathDB" id="FungiDB:LEMA_P017020.1"/>
<keyword evidence="2" id="KW-0812">Transmembrane</keyword>
<dbReference type="HOGENOM" id="CLU_082451_0_0_1"/>
<dbReference type="InParanoid" id="E5AA81"/>
<evidence type="ECO:0008006" key="5">
    <source>
        <dbReference type="Google" id="ProtNLM"/>
    </source>
</evidence>
<protein>
    <recommendedName>
        <fullName evidence="5">MARVEL domain-containing protein</fullName>
    </recommendedName>
</protein>
<dbReference type="OrthoDB" id="3596006at2759"/>
<dbReference type="RefSeq" id="XP_003844051.1">
    <property type="nucleotide sequence ID" value="XM_003844003.1"/>
</dbReference>
<organism evidence="4">
    <name type="scientific">Leptosphaeria maculans (strain JN3 / isolate v23.1.3 / race Av1-4-5-6-7-8)</name>
    <name type="common">Blackleg fungus</name>
    <name type="synonym">Phoma lingam</name>
    <dbReference type="NCBI Taxonomy" id="985895"/>
    <lineage>
        <taxon>Eukaryota</taxon>
        <taxon>Fungi</taxon>
        <taxon>Dikarya</taxon>
        <taxon>Ascomycota</taxon>
        <taxon>Pezizomycotina</taxon>
        <taxon>Dothideomycetes</taxon>
        <taxon>Pleosporomycetidae</taxon>
        <taxon>Pleosporales</taxon>
        <taxon>Pleosporineae</taxon>
        <taxon>Leptosphaeriaceae</taxon>
        <taxon>Plenodomus</taxon>
        <taxon>Plenodomus lingam/Leptosphaeria maculans species complex</taxon>
    </lineage>
</organism>
<keyword evidence="4" id="KW-1185">Reference proteome</keyword>
<evidence type="ECO:0000313" key="3">
    <source>
        <dbReference type="EMBL" id="CBY00572.1"/>
    </source>
</evidence>
<sequence>MTKIWGLDLREIQWAKFKNSYMWNKDYHMRRTKFIIYQLAMIPTVVSESLGTAALSDYNHQQNYVSRNPGATVHNNNFIAIASYNIFVGIYVATIFGSAFFFDLFWPERHQSSAVKLAWKLCSVLACLFTLSCALVYTYIVATQRAYISGPNRVESERLLKEYNGSPLRYADNGRAVASVVLLWVGMVFTFASTYLLWHSLAHIDAHGPKSRHACRSSDDVGSEVDQEKPVVHDSSGFETTATTVTPTGHPDEKPAAGV</sequence>
<gene>
    <name evidence="3" type="ORF">LEMA_P017020.1</name>
</gene>
<dbReference type="OMA" id="DYLDQQD"/>
<evidence type="ECO:0000256" key="2">
    <source>
        <dbReference type="SAM" id="Phobius"/>
    </source>
</evidence>
<feature type="transmembrane region" description="Helical" evidence="2">
    <location>
        <begin position="34"/>
        <end position="58"/>
    </location>
</feature>
<dbReference type="eggNOG" id="ENOG502RY6P">
    <property type="taxonomic scope" value="Eukaryota"/>
</dbReference>
<dbReference type="AlphaFoldDB" id="E5AA81"/>
<feature type="transmembrane region" description="Helical" evidence="2">
    <location>
        <begin position="176"/>
        <end position="198"/>
    </location>
</feature>
<dbReference type="Proteomes" id="UP000002668">
    <property type="component" value="Genome"/>
</dbReference>
<feature type="transmembrane region" description="Helical" evidence="2">
    <location>
        <begin position="117"/>
        <end position="140"/>
    </location>
</feature>
<evidence type="ECO:0000313" key="4">
    <source>
        <dbReference type="Proteomes" id="UP000002668"/>
    </source>
</evidence>
<reference evidence="4" key="1">
    <citation type="journal article" date="2011" name="Nat. Commun.">
        <title>Effector diversification within compartments of the Leptosphaeria maculans genome affected by Repeat-Induced Point mutations.</title>
        <authorList>
            <person name="Rouxel T."/>
            <person name="Grandaubert J."/>
            <person name="Hane J.K."/>
            <person name="Hoede C."/>
            <person name="van de Wouw A.P."/>
            <person name="Couloux A."/>
            <person name="Dominguez V."/>
            <person name="Anthouard V."/>
            <person name="Bally P."/>
            <person name="Bourras S."/>
            <person name="Cozijnsen A.J."/>
            <person name="Ciuffetti L.M."/>
            <person name="Degrave A."/>
            <person name="Dilmaghani A."/>
            <person name="Duret L."/>
            <person name="Fudal I."/>
            <person name="Goodwin S.B."/>
            <person name="Gout L."/>
            <person name="Glaser N."/>
            <person name="Linglin J."/>
            <person name="Kema G.H.J."/>
            <person name="Lapalu N."/>
            <person name="Lawrence C.B."/>
            <person name="May K."/>
            <person name="Meyer M."/>
            <person name="Ollivier B."/>
            <person name="Poulain J."/>
            <person name="Schoch C.L."/>
            <person name="Simon A."/>
            <person name="Spatafora J.W."/>
            <person name="Stachowiak A."/>
            <person name="Turgeon B.G."/>
            <person name="Tyler B.M."/>
            <person name="Vincent D."/>
            <person name="Weissenbach J."/>
            <person name="Amselem J."/>
            <person name="Quesneville H."/>
            <person name="Oliver R.P."/>
            <person name="Wincker P."/>
            <person name="Balesdent M.-H."/>
            <person name="Howlett B.J."/>
        </authorList>
    </citation>
    <scope>NUCLEOTIDE SEQUENCE [LARGE SCALE GENOMIC DNA]</scope>
    <source>
        <strain evidence="4">JN3 / isolate v23.1.3 / race Av1-4-5-6-7-8</strain>
    </source>
</reference>
<keyword evidence="2" id="KW-0472">Membrane</keyword>
<dbReference type="GeneID" id="13291588"/>
<feature type="region of interest" description="Disordered" evidence="1">
    <location>
        <begin position="213"/>
        <end position="259"/>
    </location>
</feature>
<accession>E5AA81</accession>
<proteinExistence type="predicted"/>
<feature type="compositionally biased region" description="Basic and acidic residues" evidence="1">
    <location>
        <begin position="250"/>
        <end position="259"/>
    </location>
</feature>
<name>E5AA81_LEPMJ</name>